<dbReference type="GO" id="GO:0051604">
    <property type="term" value="P:protein maturation"/>
    <property type="evidence" value="ECO:0007669"/>
    <property type="project" value="UniProtKB-ARBA"/>
</dbReference>
<dbReference type="InterPro" id="IPR011600">
    <property type="entry name" value="Pept_C14_caspase"/>
</dbReference>
<dbReference type="EMBL" id="OW240917">
    <property type="protein sequence ID" value="CAH2300390.1"/>
    <property type="molecule type" value="Genomic_DNA"/>
</dbReference>
<accession>A0AAD1SJC7</accession>
<dbReference type="Gene3D" id="3.40.50.1460">
    <property type="match status" value="1"/>
</dbReference>
<keyword evidence="2" id="KW-0053">Apoptosis</keyword>
<organism evidence="6 7">
    <name type="scientific">Pelobates cultripes</name>
    <name type="common">Western spadefoot toad</name>
    <dbReference type="NCBI Taxonomy" id="61616"/>
    <lineage>
        <taxon>Eukaryota</taxon>
        <taxon>Metazoa</taxon>
        <taxon>Chordata</taxon>
        <taxon>Craniata</taxon>
        <taxon>Vertebrata</taxon>
        <taxon>Euteleostomi</taxon>
        <taxon>Amphibia</taxon>
        <taxon>Batrachia</taxon>
        <taxon>Anura</taxon>
        <taxon>Pelobatoidea</taxon>
        <taxon>Pelobatidae</taxon>
        <taxon>Pelobates</taxon>
    </lineage>
</organism>
<evidence type="ECO:0000259" key="4">
    <source>
        <dbReference type="PROSITE" id="PS50207"/>
    </source>
</evidence>
<dbReference type="PANTHER" id="PTHR48169">
    <property type="entry name" value="DED DOMAIN-CONTAINING PROTEIN"/>
    <property type="match status" value="1"/>
</dbReference>
<evidence type="ECO:0000259" key="5">
    <source>
        <dbReference type="PROSITE" id="PS50208"/>
    </source>
</evidence>
<dbReference type="InterPro" id="IPR015917">
    <property type="entry name" value="Pept_C14A"/>
</dbReference>
<reference evidence="6" key="1">
    <citation type="submission" date="2022-03" db="EMBL/GenBank/DDBJ databases">
        <authorList>
            <person name="Alioto T."/>
            <person name="Alioto T."/>
            <person name="Gomez Garrido J."/>
        </authorList>
    </citation>
    <scope>NUCLEOTIDE SEQUENCE</scope>
</reference>
<dbReference type="InterPro" id="IPR029030">
    <property type="entry name" value="Caspase-like_dom_sf"/>
</dbReference>
<evidence type="ECO:0000256" key="2">
    <source>
        <dbReference type="ARBA" id="ARBA00022703"/>
    </source>
</evidence>
<evidence type="ECO:0000313" key="7">
    <source>
        <dbReference type="Proteomes" id="UP001295444"/>
    </source>
</evidence>
<dbReference type="PROSITE" id="PS50208">
    <property type="entry name" value="CASPASE_P20"/>
    <property type="match status" value="1"/>
</dbReference>
<proteinExistence type="inferred from homology"/>
<feature type="domain" description="Caspase family p10" evidence="4">
    <location>
        <begin position="213"/>
        <end position="268"/>
    </location>
</feature>
<keyword evidence="7" id="KW-1185">Reference proteome</keyword>
<evidence type="ECO:0000256" key="1">
    <source>
        <dbReference type="ARBA" id="ARBA00010134"/>
    </source>
</evidence>
<dbReference type="AlphaFoldDB" id="A0AAD1SJC7"/>
<dbReference type="GO" id="GO:0004197">
    <property type="term" value="F:cysteine-type endopeptidase activity"/>
    <property type="evidence" value="ECO:0007669"/>
    <property type="project" value="InterPro"/>
</dbReference>
<dbReference type="SMART" id="SM00115">
    <property type="entry name" value="CASc"/>
    <property type="match status" value="1"/>
</dbReference>
<dbReference type="SUPFAM" id="SSF52129">
    <property type="entry name" value="Caspase-like"/>
    <property type="match status" value="1"/>
</dbReference>
<evidence type="ECO:0000256" key="3">
    <source>
        <dbReference type="RuleBase" id="RU003971"/>
    </source>
</evidence>
<protein>
    <submittedName>
        <fullName evidence="6">Caspase-3</fullName>
    </submittedName>
</protein>
<dbReference type="PANTHER" id="PTHR48169:SF1">
    <property type="entry name" value="ASTROCYTIC PHOSPHOPROTEIN PEA-15"/>
    <property type="match status" value="1"/>
</dbReference>
<dbReference type="GO" id="GO:0006915">
    <property type="term" value="P:apoptotic process"/>
    <property type="evidence" value="ECO:0007669"/>
    <property type="project" value="UniProtKB-KW"/>
</dbReference>
<dbReference type="Pfam" id="PF00656">
    <property type="entry name" value="Peptidase_C14"/>
    <property type="match status" value="1"/>
</dbReference>
<dbReference type="GO" id="GO:0043067">
    <property type="term" value="P:regulation of programmed cell death"/>
    <property type="evidence" value="ECO:0007669"/>
    <property type="project" value="UniProtKB-ARBA"/>
</dbReference>
<dbReference type="Proteomes" id="UP001295444">
    <property type="component" value="Chromosome 06"/>
</dbReference>
<feature type="domain" description="Caspase family p20" evidence="5">
    <location>
        <begin position="53"/>
        <end position="172"/>
    </location>
</feature>
<name>A0AAD1SJC7_PELCU</name>
<dbReference type="InterPro" id="IPR001309">
    <property type="entry name" value="Pept_C14_p20"/>
</dbReference>
<dbReference type="PROSITE" id="PS50207">
    <property type="entry name" value="CASPASE_P10"/>
    <property type="match status" value="1"/>
</dbReference>
<dbReference type="PRINTS" id="PR00376">
    <property type="entry name" value="IL1BCENZYME"/>
</dbReference>
<dbReference type="GO" id="GO:0005737">
    <property type="term" value="C:cytoplasm"/>
    <property type="evidence" value="ECO:0007669"/>
    <property type="project" value="UniProtKB-ARBA"/>
</dbReference>
<dbReference type="InterPro" id="IPR002138">
    <property type="entry name" value="Pept_C14_p10"/>
</dbReference>
<sequence length="273" mass="31267">MMEDPTEFPEEDETDAKLWSIFRKKMSNVISAPKKKTCETKQWLSQYNMDFPRMGLCLLIDVNQNDDKTCLSQPQMREDLQTAKNTFESLGFKVKIEPIKTLNKVLSLLKDVAKEDHSENSCFVCIILIHETDLIFDKYDSRQFTEGFTGDKCRTLVGKPKIFFILGTKGEDMYSFLETDSNSNSKITKIPAQGDFLYVSFISSGKKLDPKHWYLKNLCTMLLEYGHTTSLVTIITHVNGLTAQQYEAFGLDDPAFLTTMLTKAIVFPRKIDT</sequence>
<dbReference type="GO" id="GO:0006508">
    <property type="term" value="P:proteolysis"/>
    <property type="evidence" value="ECO:0007669"/>
    <property type="project" value="InterPro"/>
</dbReference>
<evidence type="ECO:0000313" key="6">
    <source>
        <dbReference type="EMBL" id="CAH2300390.1"/>
    </source>
</evidence>
<gene>
    <name evidence="6" type="ORF">PECUL_23A050179</name>
</gene>
<comment type="similarity">
    <text evidence="1 3">Belongs to the peptidase C14A family.</text>
</comment>